<evidence type="ECO:0000313" key="2">
    <source>
        <dbReference type="Proteomes" id="UP000176992"/>
    </source>
</evidence>
<dbReference type="Proteomes" id="UP000176992">
    <property type="component" value="Unassembled WGS sequence"/>
</dbReference>
<name>A0A1F5YI82_9BACT</name>
<organism evidence="1 2">
    <name type="scientific">Candidatus Glassbacteria bacterium GWA2_58_10</name>
    <dbReference type="NCBI Taxonomy" id="1817865"/>
    <lineage>
        <taxon>Bacteria</taxon>
        <taxon>Candidatus Glassiibacteriota</taxon>
    </lineage>
</organism>
<reference evidence="1 2" key="1">
    <citation type="journal article" date="2016" name="Nat. Commun.">
        <title>Thousands of microbial genomes shed light on interconnected biogeochemical processes in an aquifer system.</title>
        <authorList>
            <person name="Anantharaman K."/>
            <person name="Brown C.T."/>
            <person name="Hug L.A."/>
            <person name="Sharon I."/>
            <person name="Castelle C.J."/>
            <person name="Probst A.J."/>
            <person name="Thomas B.C."/>
            <person name="Singh A."/>
            <person name="Wilkins M.J."/>
            <person name="Karaoz U."/>
            <person name="Brodie E.L."/>
            <person name="Williams K.H."/>
            <person name="Hubbard S.S."/>
            <person name="Banfield J.F."/>
        </authorList>
    </citation>
    <scope>NUCLEOTIDE SEQUENCE [LARGE SCALE GENOMIC DNA]</scope>
</reference>
<dbReference type="AlphaFoldDB" id="A0A1F5YI82"/>
<protein>
    <submittedName>
        <fullName evidence="1">Uncharacterized protein</fullName>
    </submittedName>
</protein>
<comment type="caution">
    <text evidence="1">The sequence shown here is derived from an EMBL/GenBank/DDBJ whole genome shotgun (WGS) entry which is preliminary data.</text>
</comment>
<proteinExistence type="predicted"/>
<accession>A0A1F5YI82</accession>
<dbReference type="EMBL" id="MFIV01000006">
    <property type="protein sequence ID" value="OGF99864.1"/>
    <property type="molecule type" value="Genomic_DNA"/>
</dbReference>
<evidence type="ECO:0000313" key="1">
    <source>
        <dbReference type="EMBL" id="OGF99864.1"/>
    </source>
</evidence>
<sequence>MLDQPLADPSIKKLFLLLFRQKQQNQWEPRTRMSLAAISYRSVSGKITPLPRCGARSDERIALRTTELLDAPVSTRLLHAASVLAQTGAAPGKAGSRGYSN</sequence>
<gene>
    <name evidence="1" type="ORF">A2Z86_09185</name>
</gene>